<dbReference type="Proteomes" id="UP001457282">
    <property type="component" value="Unassembled WGS sequence"/>
</dbReference>
<proteinExistence type="predicted"/>
<organism evidence="1 2">
    <name type="scientific">Rubus argutus</name>
    <name type="common">Southern blackberry</name>
    <dbReference type="NCBI Taxonomy" id="59490"/>
    <lineage>
        <taxon>Eukaryota</taxon>
        <taxon>Viridiplantae</taxon>
        <taxon>Streptophyta</taxon>
        <taxon>Embryophyta</taxon>
        <taxon>Tracheophyta</taxon>
        <taxon>Spermatophyta</taxon>
        <taxon>Magnoliopsida</taxon>
        <taxon>eudicotyledons</taxon>
        <taxon>Gunneridae</taxon>
        <taxon>Pentapetalae</taxon>
        <taxon>rosids</taxon>
        <taxon>fabids</taxon>
        <taxon>Rosales</taxon>
        <taxon>Rosaceae</taxon>
        <taxon>Rosoideae</taxon>
        <taxon>Rosoideae incertae sedis</taxon>
        <taxon>Rubus</taxon>
    </lineage>
</organism>
<dbReference type="EMBL" id="JBEDUW010000006">
    <property type="protein sequence ID" value="KAK9924805.1"/>
    <property type="molecule type" value="Genomic_DNA"/>
</dbReference>
<dbReference type="AlphaFoldDB" id="A0AAW1WLD3"/>
<keyword evidence="2" id="KW-1185">Reference proteome</keyword>
<comment type="caution">
    <text evidence="1">The sequence shown here is derived from an EMBL/GenBank/DDBJ whole genome shotgun (WGS) entry which is preliminary data.</text>
</comment>
<evidence type="ECO:0000313" key="1">
    <source>
        <dbReference type="EMBL" id="KAK9924805.1"/>
    </source>
</evidence>
<evidence type="ECO:0000313" key="2">
    <source>
        <dbReference type="Proteomes" id="UP001457282"/>
    </source>
</evidence>
<protein>
    <submittedName>
        <fullName evidence="1">Uncharacterized protein</fullName>
    </submittedName>
</protein>
<gene>
    <name evidence="1" type="ORF">M0R45_033156</name>
</gene>
<accession>A0AAW1WLD3</accession>
<sequence length="109" mass="12675">MEPYLRHDYKEARNSRSSTTFCVRGEISSETPRRAPYAVPTVVVGTLIMFNRSLRRYGVNGFVVRFPNWVHPIQAVRIKASGCSSRRGRPRWCIQLESLWDLHAFYTVN</sequence>
<reference evidence="1 2" key="1">
    <citation type="journal article" date="2023" name="G3 (Bethesda)">
        <title>A chromosome-length genome assembly and annotation of blackberry (Rubus argutus, cv. 'Hillquist').</title>
        <authorList>
            <person name="Bruna T."/>
            <person name="Aryal R."/>
            <person name="Dudchenko O."/>
            <person name="Sargent D.J."/>
            <person name="Mead D."/>
            <person name="Buti M."/>
            <person name="Cavallini A."/>
            <person name="Hytonen T."/>
            <person name="Andres J."/>
            <person name="Pham M."/>
            <person name="Weisz D."/>
            <person name="Mascagni F."/>
            <person name="Usai G."/>
            <person name="Natali L."/>
            <person name="Bassil N."/>
            <person name="Fernandez G.E."/>
            <person name="Lomsadze A."/>
            <person name="Armour M."/>
            <person name="Olukolu B."/>
            <person name="Poorten T."/>
            <person name="Britton C."/>
            <person name="Davik J."/>
            <person name="Ashrafi H."/>
            <person name="Aiden E.L."/>
            <person name="Borodovsky M."/>
            <person name="Worthington M."/>
        </authorList>
    </citation>
    <scope>NUCLEOTIDE SEQUENCE [LARGE SCALE GENOMIC DNA]</scope>
    <source>
        <strain evidence="1">PI 553951</strain>
    </source>
</reference>
<name>A0AAW1WLD3_RUBAR</name>